<dbReference type="EMBL" id="NUIL01000035">
    <property type="protein sequence ID" value="PGO24578.1"/>
    <property type="molecule type" value="Genomic_DNA"/>
</dbReference>
<dbReference type="Pfam" id="PF13411">
    <property type="entry name" value="MerR_1"/>
    <property type="match status" value="1"/>
</dbReference>
<dbReference type="Gene3D" id="1.10.1660.10">
    <property type="match status" value="1"/>
</dbReference>
<dbReference type="GO" id="GO:0006355">
    <property type="term" value="P:regulation of DNA-templated transcription"/>
    <property type="evidence" value="ECO:0007669"/>
    <property type="project" value="InterPro"/>
</dbReference>
<dbReference type="Proteomes" id="UP000223777">
    <property type="component" value="Unassembled WGS sequence"/>
</dbReference>
<comment type="caution">
    <text evidence="2">The sequence shown here is derived from an EMBL/GenBank/DDBJ whole genome shotgun (WGS) entry which is preliminary data.</text>
</comment>
<gene>
    <name evidence="2" type="ORF">CN984_20345</name>
</gene>
<dbReference type="AlphaFoldDB" id="A0A2B9PPN3"/>
<sequence>MINEFRHLGEGYTVIYCPDAATKQVKEVYIETEDFSKVDMAIEGAWKSWKRDKKKYIGGSVGRKTINLARLIMGIDSRIKHVVNLTDNPYDLRKCNLIVTNCGDNQKSDVRSEIEKLKKKVPPISKIQIKESQTSMQQQLVLHNDEGRKDLNRTEVARTLGIGKSTISYWIKRNNLSAKRDEMGKIIFDDELIGKLKEIKDTVKPIKKEKVKKEDSEKQQNPQKQDIRIMKDYRTNDYLLVEIESAGTLSEIKRFNKQQIEQLRESFSNILL</sequence>
<dbReference type="RefSeq" id="WP_098765931.1">
    <property type="nucleotide sequence ID" value="NZ_NUIL01000035.1"/>
</dbReference>
<dbReference type="InterPro" id="IPR000551">
    <property type="entry name" value="MerR-type_HTH_dom"/>
</dbReference>
<dbReference type="GO" id="GO:0003677">
    <property type="term" value="F:DNA binding"/>
    <property type="evidence" value="ECO:0007669"/>
    <property type="project" value="InterPro"/>
</dbReference>
<evidence type="ECO:0000259" key="1">
    <source>
        <dbReference type="Pfam" id="PF13411"/>
    </source>
</evidence>
<organism evidence="2 3">
    <name type="scientific">Bacillus cereus</name>
    <dbReference type="NCBI Taxonomy" id="1396"/>
    <lineage>
        <taxon>Bacteria</taxon>
        <taxon>Bacillati</taxon>
        <taxon>Bacillota</taxon>
        <taxon>Bacilli</taxon>
        <taxon>Bacillales</taxon>
        <taxon>Bacillaceae</taxon>
        <taxon>Bacillus</taxon>
        <taxon>Bacillus cereus group</taxon>
    </lineage>
</organism>
<feature type="domain" description="HTH merR-type" evidence="1">
    <location>
        <begin position="154"/>
        <end position="200"/>
    </location>
</feature>
<accession>A0A2B9PPN3</accession>
<name>A0A2B9PPN3_BACCE</name>
<evidence type="ECO:0000313" key="2">
    <source>
        <dbReference type="EMBL" id="PGO24578.1"/>
    </source>
</evidence>
<proteinExistence type="predicted"/>
<protein>
    <recommendedName>
        <fullName evidence="1">HTH merR-type domain-containing protein</fullName>
    </recommendedName>
</protein>
<evidence type="ECO:0000313" key="3">
    <source>
        <dbReference type="Proteomes" id="UP000223777"/>
    </source>
</evidence>
<reference evidence="2 3" key="1">
    <citation type="submission" date="2017-09" db="EMBL/GenBank/DDBJ databases">
        <title>Large-scale bioinformatics analysis of Bacillus genomes uncovers conserved roles of natural products in bacterial physiology.</title>
        <authorList>
            <consortium name="Agbiome Team Llc"/>
            <person name="Bleich R.M."/>
            <person name="Grubbs K.J."/>
            <person name="Santa Maria K.C."/>
            <person name="Allen S.E."/>
            <person name="Farag S."/>
            <person name="Shank E.A."/>
            <person name="Bowers A."/>
        </authorList>
    </citation>
    <scope>NUCLEOTIDE SEQUENCE [LARGE SCALE GENOMIC DNA]</scope>
    <source>
        <strain evidence="2 3">AFS050027</strain>
    </source>
</reference>